<comment type="caution">
    <text evidence="2">The sequence shown here is derived from an EMBL/GenBank/DDBJ whole genome shotgun (WGS) entry which is preliminary data.</text>
</comment>
<reference evidence="2 3" key="1">
    <citation type="journal article" date="2022" name="Nat. Plants">
        <title>Genomes of leafy and leafless Platanthera orchids illuminate the evolution of mycoheterotrophy.</title>
        <authorList>
            <person name="Li M.H."/>
            <person name="Liu K.W."/>
            <person name="Li Z."/>
            <person name="Lu H.C."/>
            <person name="Ye Q.L."/>
            <person name="Zhang D."/>
            <person name="Wang J.Y."/>
            <person name="Li Y.F."/>
            <person name="Zhong Z.M."/>
            <person name="Liu X."/>
            <person name="Yu X."/>
            <person name="Liu D.K."/>
            <person name="Tu X.D."/>
            <person name="Liu B."/>
            <person name="Hao Y."/>
            <person name="Liao X.Y."/>
            <person name="Jiang Y.T."/>
            <person name="Sun W.H."/>
            <person name="Chen J."/>
            <person name="Chen Y.Q."/>
            <person name="Ai Y."/>
            <person name="Zhai J.W."/>
            <person name="Wu S.S."/>
            <person name="Zhou Z."/>
            <person name="Hsiao Y.Y."/>
            <person name="Wu W.L."/>
            <person name="Chen Y.Y."/>
            <person name="Lin Y.F."/>
            <person name="Hsu J.L."/>
            <person name="Li C.Y."/>
            <person name="Wang Z.W."/>
            <person name="Zhao X."/>
            <person name="Zhong W.Y."/>
            <person name="Ma X.K."/>
            <person name="Ma L."/>
            <person name="Huang J."/>
            <person name="Chen G.Z."/>
            <person name="Huang M.Z."/>
            <person name="Huang L."/>
            <person name="Peng D.H."/>
            <person name="Luo Y.B."/>
            <person name="Zou S.Q."/>
            <person name="Chen S.P."/>
            <person name="Lan S."/>
            <person name="Tsai W.C."/>
            <person name="Van de Peer Y."/>
            <person name="Liu Z.J."/>
        </authorList>
    </citation>
    <scope>NUCLEOTIDE SEQUENCE [LARGE SCALE GENOMIC DNA]</scope>
    <source>
        <strain evidence="2">Lor288</strain>
    </source>
</reference>
<feature type="compositionally biased region" description="Polar residues" evidence="1">
    <location>
        <begin position="223"/>
        <end position="239"/>
    </location>
</feature>
<feature type="region of interest" description="Disordered" evidence="1">
    <location>
        <begin position="107"/>
        <end position="270"/>
    </location>
</feature>
<gene>
    <name evidence="2" type="ORF">KSP40_PGU004489</name>
</gene>
<sequence>MASFGRRIHAGPPAPPVEIPAGTRWLLGGAVISAEAPLPRQTKLIKLQKQKKKSPLLLPLWISYFQQGNLRNLENSELLSLGLRLSFTDASGSIYKALVLFLHSDPGRARQRPGLRRDRQAGSSRLGHSRPGRSAGQPARRWQGRGRPDRARQPGRRHRPGRRRPGRLRLGRGHCRPSRGPGRPLAGQRRRMAAPPPWTTCPPSDPGGLSLPSSSSPLEPPRATTNHQGTTSRKTPKSQSEQRRKKRSLQVGVRRTRNPRFRTPVPPLEF</sequence>
<dbReference type="EMBL" id="JBBWWR010000002">
    <property type="protein sequence ID" value="KAK8970159.1"/>
    <property type="molecule type" value="Genomic_DNA"/>
</dbReference>
<dbReference type="Proteomes" id="UP001412067">
    <property type="component" value="Unassembled WGS sequence"/>
</dbReference>
<accession>A0ABR2N2Y9</accession>
<proteinExistence type="predicted"/>
<protein>
    <submittedName>
        <fullName evidence="2">Uncharacterized protein</fullName>
    </submittedName>
</protein>
<feature type="compositionally biased region" description="Pro residues" evidence="1">
    <location>
        <begin position="194"/>
        <end position="205"/>
    </location>
</feature>
<feature type="compositionally biased region" description="Low complexity" evidence="1">
    <location>
        <begin position="206"/>
        <end position="217"/>
    </location>
</feature>
<evidence type="ECO:0000313" key="2">
    <source>
        <dbReference type="EMBL" id="KAK8970159.1"/>
    </source>
</evidence>
<keyword evidence="3" id="KW-1185">Reference proteome</keyword>
<organism evidence="2 3">
    <name type="scientific">Platanthera guangdongensis</name>
    <dbReference type="NCBI Taxonomy" id="2320717"/>
    <lineage>
        <taxon>Eukaryota</taxon>
        <taxon>Viridiplantae</taxon>
        <taxon>Streptophyta</taxon>
        <taxon>Embryophyta</taxon>
        <taxon>Tracheophyta</taxon>
        <taxon>Spermatophyta</taxon>
        <taxon>Magnoliopsida</taxon>
        <taxon>Liliopsida</taxon>
        <taxon>Asparagales</taxon>
        <taxon>Orchidaceae</taxon>
        <taxon>Orchidoideae</taxon>
        <taxon>Orchideae</taxon>
        <taxon>Orchidinae</taxon>
        <taxon>Platanthera</taxon>
    </lineage>
</organism>
<feature type="compositionally biased region" description="Basic residues" evidence="1">
    <location>
        <begin position="153"/>
        <end position="177"/>
    </location>
</feature>
<evidence type="ECO:0000256" key="1">
    <source>
        <dbReference type="SAM" id="MobiDB-lite"/>
    </source>
</evidence>
<feature type="compositionally biased region" description="Basic residues" evidence="1">
    <location>
        <begin position="243"/>
        <end position="260"/>
    </location>
</feature>
<name>A0ABR2N2Y9_9ASPA</name>
<evidence type="ECO:0000313" key="3">
    <source>
        <dbReference type="Proteomes" id="UP001412067"/>
    </source>
</evidence>